<comment type="caution">
    <text evidence="2">The sequence shown here is derived from an EMBL/GenBank/DDBJ whole genome shotgun (WGS) entry which is preliminary data.</text>
</comment>
<dbReference type="InterPro" id="IPR035386">
    <property type="entry name" value="Arm-DNA-bind_5"/>
</dbReference>
<evidence type="ECO:0000259" key="1">
    <source>
        <dbReference type="Pfam" id="PF17293"/>
    </source>
</evidence>
<dbReference type="EMBL" id="JBHUOX010000044">
    <property type="protein sequence ID" value="MFD3003828.1"/>
    <property type="molecule type" value="Genomic_DNA"/>
</dbReference>
<organism evidence="2 3">
    <name type="scientific">Pontibacter toksunensis</name>
    <dbReference type="NCBI Taxonomy" id="1332631"/>
    <lineage>
        <taxon>Bacteria</taxon>
        <taxon>Pseudomonadati</taxon>
        <taxon>Bacteroidota</taxon>
        <taxon>Cytophagia</taxon>
        <taxon>Cytophagales</taxon>
        <taxon>Hymenobacteraceae</taxon>
        <taxon>Pontibacter</taxon>
    </lineage>
</organism>
<dbReference type="RefSeq" id="WP_377491979.1">
    <property type="nucleotide sequence ID" value="NZ_JBHUOX010000044.1"/>
</dbReference>
<gene>
    <name evidence="2" type="ORF">ACFS7Z_25960</name>
</gene>
<proteinExistence type="predicted"/>
<evidence type="ECO:0000313" key="2">
    <source>
        <dbReference type="EMBL" id="MFD3003828.1"/>
    </source>
</evidence>
<protein>
    <recommendedName>
        <fullName evidence="1">Arm DNA-binding domain-containing protein</fullName>
    </recommendedName>
</protein>
<dbReference type="Proteomes" id="UP001597641">
    <property type="component" value="Unassembled WGS sequence"/>
</dbReference>
<keyword evidence="3" id="KW-1185">Reference proteome</keyword>
<reference evidence="3" key="1">
    <citation type="journal article" date="2019" name="Int. J. Syst. Evol. Microbiol.">
        <title>The Global Catalogue of Microorganisms (GCM) 10K type strain sequencing project: providing services to taxonomists for standard genome sequencing and annotation.</title>
        <authorList>
            <consortium name="The Broad Institute Genomics Platform"/>
            <consortium name="The Broad Institute Genome Sequencing Center for Infectious Disease"/>
            <person name="Wu L."/>
            <person name="Ma J."/>
        </authorList>
    </citation>
    <scope>NUCLEOTIDE SEQUENCE [LARGE SCALE GENOMIC DNA]</scope>
    <source>
        <strain evidence="3">KCTC 23984</strain>
    </source>
</reference>
<accession>A0ABW6C853</accession>
<dbReference type="Pfam" id="PF17293">
    <property type="entry name" value="Arm-DNA-bind_5"/>
    <property type="match status" value="1"/>
</dbReference>
<feature type="domain" description="Arm DNA-binding" evidence="1">
    <location>
        <begin position="4"/>
        <end position="51"/>
    </location>
</feature>
<name>A0ABW6C853_9BACT</name>
<evidence type="ECO:0000313" key="3">
    <source>
        <dbReference type="Proteomes" id="UP001597641"/>
    </source>
</evidence>
<sequence length="60" mass="6676">MSVYLDGVARLQQAVGESLSPKQWNQAGQKVKHKHDSFKEMNTRLDNLKTKAGLCLCDTG</sequence>